<dbReference type="InterPro" id="IPR000700">
    <property type="entry name" value="PAS-assoc_C"/>
</dbReference>
<evidence type="ECO:0000256" key="3">
    <source>
        <dbReference type="ARBA" id="ARBA00022553"/>
    </source>
</evidence>
<dbReference type="SMART" id="SM00091">
    <property type="entry name" value="PAS"/>
    <property type="match status" value="2"/>
</dbReference>
<sequence length="518" mass="58825">MARELTRTQRLHEELIDAIDGIVWETDASFRFTFVSKQAERLLGYPIEKWMNEPDFWLSHLYPDDRDWAPAFCMKAATECRPHEFEYRMLAADGSTVWLRDIVTVISENGVFRQLRGIMVDVTAQRQAREELEHSVSLLRATLDSTADGVIVLTQDWRVTAFNGRFQELWNIPQPLMEARDGKVLSAIMLPQIVNREHIQERTQLLLSTPEMEGMDVLELVDGRIIERYSRPQRLGDTIVGRVWSYRDVTAERRAQAESERLLREAREAVRVRDDFLSIASHELKTPLTPLKLHLQVLKRHQASEQPIPGQHTEKALAQVARLSGLINDLLDTSRIQAGRLELRQEPVSLRELTHEVLTDLRTDSPHHTLVYEEPSKPLVIQGDRSRLAQVLVNLLENALKYSPTGGTIRVHVEREGEQAHVSVADSGIGIPPDQKALLFERFFRARNAPISGFGGLGLGLYICRDIVERHGGRIWVESEVGKGSTFHFTLPGLENEVAEASPADTEATQPETAPHPR</sequence>
<evidence type="ECO:0000259" key="9">
    <source>
        <dbReference type="PROSITE" id="PS50112"/>
    </source>
</evidence>
<dbReference type="InterPro" id="IPR035965">
    <property type="entry name" value="PAS-like_dom_sf"/>
</dbReference>
<dbReference type="InterPro" id="IPR036097">
    <property type="entry name" value="HisK_dim/P_sf"/>
</dbReference>
<proteinExistence type="predicted"/>
<dbReference type="CDD" id="cd00082">
    <property type="entry name" value="HisKA"/>
    <property type="match status" value="1"/>
</dbReference>
<evidence type="ECO:0000256" key="6">
    <source>
        <dbReference type="ARBA" id="ARBA00023012"/>
    </source>
</evidence>
<evidence type="ECO:0000313" key="11">
    <source>
        <dbReference type="EMBL" id="MCY1075399.1"/>
    </source>
</evidence>
<evidence type="ECO:0000256" key="7">
    <source>
        <dbReference type="SAM" id="MobiDB-lite"/>
    </source>
</evidence>
<dbReference type="SUPFAM" id="SSF47384">
    <property type="entry name" value="Homodimeric domain of signal transducing histidine kinase"/>
    <property type="match status" value="1"/>
</dbReference>
<dbReference type="Pfam" id="PF02518">
    <property type="entry name" value="HATPase_c"/>
    <property type="match status" value="1"/>
</dbReference>
<dbReference type="GO" id="GO:0005524">
    <property type="term" value="F:ATP binding"/>
    <property type="evidence" value="ECO:0007669"/>
    <property type="project" value="UniProtKB-KW"/>
</dbReference>
<dbReference type="SMART" id="SM00388">
    <property type="entry name" value="HisKA"/>
    <property type="match status" value="1"/>
</dbReference>
<dbReference type="EMBL" id="JAPNKA010000001">
    <property type="protein sequence ID" value="MCY1075399.1"/>
    <property type="molecule type" value="Genomic_DNA"/>
</dbReference>
<dbReference type="CDD" id="cd00130">
    <property type="entry name" value="PAS"/>
    <property type="match status" value="1"/>
</dbReference>
<dbReference type="SMART" id="SM00086">
    <property type="entry name" value="PAC"/>
    <property type="match status" value="1"/>
</dbReference>
<keyword evidence="3" id="KW-0597">Phosphoprotein</keyword>
<evidence type="ECO:0000313" key="12">
    <source>
        <dbReference type="Proteomes" id="UP001207654"/>
    </source>
</evidence>
<dbReference type="PROSITE" id="PS50109">
    <property type="entry name" value="HIS_KIN"/>
    <property type="match status" value="1"/>
</dbReference>
<feature type="domain" description="PAC" evidence="10">
    <location>
        <begin position="83"/>
        <end position="134"/>
    </location>
</feature>
<dbReference type="Pfam" id="PF08447">
    <property type="entry name" value="PAS_3"/>
    <property type="match status" value="1"/>
</dbReference>
<gene>
    <name evidence="11" type="ORF">OV287_12990</name>
</gene>
<comment type="catalytic activity">
    <reaction evidence="1">
        <text>ATP + protein L-histidine = ADP + protein N-phospho-L-histidine.</text>
        <dbReference type="EC" id="2.7.13.3"/>
    </reaction>
</comment>
<feature type="domain" description="Histidine kinase" evidence="8">
    <location>
        <begin position="279"/>
        <end position="495"/>
    </location>
</feature>
<keyword evidence="4" id="KW-0808">Transferase</keyword>
<reference evidence="11 12" key="1">
    <citation type="submission" date="2022-11" db="EMBL/GenBank/DDBJ databases">
        <title>Minimal conservation of predation-associated metabolite biosynthetic gene clusters underscores biosynthetic potential of Myxococcota including descriptions for ten novel species: Archangium lansinium sp. nov., Myxococcus landrumus sp. nov., Nannocystis bai.</title>
        <authorList>
            <person name="Ahearne A."/>
            <person name="Stevens C."/>
            <person name="Phillips K."/>
        </authorList>
    </citation>
    <scope>NUCLEOTIDE SEQUENCE [LARGE SCALE GENOMIC DNA]</scope>
    <source>
        <strain evidence="11 12">MIWBW</strain>
    </source>
</reference>
<keyword evidence="6" id="KW-0902">Two-component regulatory system</keyword>
<dbReference type="Gene3D" id="3.30.450.20">
    <property type="entry name" value="PAS domain"/>
    <property type="match status" value="2"/>
</dbReference>
<dbReference type="InterPro" id="IPR000014">
    <property type="entry name" value="PAS"/>
</dbReference>
<dbReference type="EC" id="2.7.13.3" evidence="2"/>
<evidence type="ECO:0000256" key="2">
    <source>
        <dbReference type="ARBA" id="ARBA00012438"/>
    </source>
</evidence>
<dbReference type="Gene3D" id="1.10.287.130">
    <property type="match status" value="1"/>
</dbReference>
<dbReference type="InterPro" id="IPR004358">
    <property type="entry name" value="Sig_transdc_His_kin-like_C"/>
</dbReference>
<dbReference type="SUPFAM" id="SSF55874">
    <property type="entry name" value="ATPase domain of HSP90 chaperone/DNA topoisomerase II/histidine kinase"/>
    <property type="match status" value="1"/>
</dbReference>
<dbReference type="InterPro" id="IPR003661">
    <property type="entry name" value="HisK_dim/P_dom"/>
</dbReference>
<evidence type="ECO:0000256" key="5">
    <source>
        <dbReference type="ARBA" id="ARBA00022777"/>
    </source>
</evidence>
<name>A0ABT4A345_9BACT</name>
<dbReference type="InterPro" id="IPR013655">
    <property type="entry name" value="PAS_fold_3"/>
</dbReference>
<dbReference type="SMART" id="SM00387">
    <property type="entry name" value="HATPase_c"/>
    <property type="match status" value="1"/>
</dbReference>
<comment type="caution">
    <text evidence="11">The sequence shown here is derived from an EMBL/GenBank/DDBJ whole genome shotgun (WGS) entry which is preliminary data.</text>
</comment>
<dbReference type="PROSITE" id="PS50112">
    <property type="entry name" value="PAS"/>
    <property type="match status" value="1"/>
</dbReference>
<dbReference type="Gene3D" id="3.30.565.10">
    <property type="entry name" value="Histidine kinase-like ATPase, C-terminal domain"/>
    <property type="match status" value="1"/>
</dbReference>
<dbReference type="Pfam" id="PF00512">
    <property type="entry name" value="HisKA"/>
    <property type="match status" value="1"/>
</dbReference>
<dbReference type="PANTHER" id="PTHR43711">
    <property type="entry name" value="TWO-COMPONENT HISTIDINE KINASE"/>
    <property type="match status" value="1"/>
</dbReference>
<dbReference type="PANTHER" id="PTHR43711:SF1">
    <property type="entry name" value="HISTIDINE KINASE 1"/>
    <property type="match status" value="1"/>
</dbReference>
<dbReference type="PROSITE" id="PS50113">
    <property type="entry name" value="PAC"/>
    <property type="match status" value="1"/>
</dbReference>
<dbReference type="CDD" id="cd00075">
    <property type="entry name" value="HATPase"/>
    <property type="match status" value="1"/>
</dbReference>
<dbReference type="PRINTS" id="PR00344">
    <property type="entry name" value="BCTRLSENSOR"/>
</dbReference>
<evidence type="ECO:0000259" key="8">
    <source>
        <dbReference type="PROSITE" id="PS50109"/>
    </source>
</evidence>
<organism evidence="11 12">
    <name type="scientific">Archangium lansingense</name>
    <dbReference type="NCBI Taxonomy" id="2995310"/>
    <lineage>
        <taxon>Bacteria</taxon>
        <taxon>Pseudomonadati</taxon>
        <taxon>Myxococcota</taxon>
        <taxon>Myxococcia</taxon>
        <taxon>Myxococcales</taxon>
        <taxon>Cystobacterineae</taxon>
        <taxon>Archangiaceae</taxon>
        <taxon>Archangium</taxon>
    </lineage>
</organism>
<feature type="domain" description="PAS" evidence="9">
    <location>
        <begin position="8"/>
        <end position="67"/>
    </location>
</feature>
<dbReference type="SUPFAM" id="SSF55785">
    <property type="entry name" value="PYP-like sensor domain (PAS domain)"/>
    <property type="match status" value="2"/>
</dbReference>
<dbReference type="InterPro" id="IPR050736">
    <property type="entry name" value="Sensor_HK_Regulatory"/>
</dbReference>
<evidence type="ECO:0000256" key="1">
    <source>
        <dbReference type="ARBA" id="ARBA00000085"/>
    </source>
</evidence>
<dbReference type="Proteomes" id="UP001207654">
    <property type="component" value="Unassembled WGS sequence"/>
</dbReference>
<evidence type="ECO:0000259" key="10">
    <source>
        <dbReference type="PROSITE" id="PS50113"/>
    </source>
</evidence>
<dbReference type="InterPro" id="IPR003594">
    <property type="entry name" value="HATPase_dom"/>
</dbReference>
<dbReference type="InterPro" id="IPR005467">
    <property type="entry name" value="His_kinase_dom"/>
</dbReference>
<keyword evidence="11" id="KW-0547">Nucleotide-binding</keyword>
<dbReference type="Pfam" id="PF13188">
    <property type="entry name" value="PAS_8"/>
    <property type="match status" value="1"/>
</dbReference>
<accession>A0ABT4A345</accession>
<dbReference type="NCBIfam" id="TIGR00229">
    <property type="entry name" value="sensory_box"/>
    <property type="match status" value="1"/>
</dbReference>
<dbReference type="InterPro" id="IPR036890">
    <property type="entry name" value="HATPase_C_sf"/>
</dbReference>
<keyword evidence="5" id="KW-0418">Kinase</keyword>
<protein>
    <recommendedName>
        <fullName evidence="2">histidine kinase</fullName>
        <ecNumber evidence="2">2.7.13.3</ecNumber>
    </recommendedName>
</protein>
<feature type="region of interest" description="Disordered" evidence="7">
    <location>
        <begin position="498"/>
        <end position="518"/>
    </location>
</feature>
<evidence type="ECO:0000256" key="4">
    <source>
        <dbReference type="ARBA" id="ARBA00022679"/>
    </source>
</evidence>
<dbReference type="InterPro" id="IPR001610">
    <property type="entry name" value="PAC"/>
</dbReference>
<keyword evidence="11" id="KW-0067">ATP-binding</keyword>
<keyword evidence="12" id="KW-1185">Reference proteome</keyword>